<dbReference type="InterPro" id="IPR010753">
    <property type="entry name" value="DUF1330"/>
</dbReference>
<proteinExistence type="predicted"/>
<feature type="domain" description="DUF1330" evidence="1">
    <location>
        <begin position="51"/>
        <end position="126"/>
    </location>
</feature>
<dbReference type="AlphaFoldDB" id="A0A238JID2"/>
<dbReference type="Pfam" id="PF07045">
    <property type="entry name" value="DUF1330"/>
    <property type="match status" value="1"/>
</dbReference>
<evidence type="ECO:0000259" key="1">
    <source>
        <dbReference type="Pfam" id="PF07045"/>
    </source>
</evidence>
<name>A0A238JID2_9RHOB</name>
<evidence type="ECO:0000313" key="3">
    <source>
        <dbReference type="Proteomes" id="UP000225972"/>
    </source>
</evidence>
<gene>
    <name evidence="2" type="ORF">TRP8649_04337</name>
</gene>
<accession>A0A238JID2</accession>
<dbReference type="Gene3D" id="3.30.70.100">
    <property type="match status" value="1"/>
</dbReference>
<sequence>MSHIDPTRAQFDLFKGLNRDEPCEMLNLVKLRDQAAYPEGHALHGQGLSGAEAYARYGAESGPVLARVGGTILWRGAFRCTLIGPEGEDWDHVFIARYPSAHAFMAMVKDPDYAKAVIHRQAGVATSRLIRNAPTETGDVFG</sequence>
<organism evidence="2 3">
    <name type="scientific">Pelagimonas phthalicica</name>
    <dbReference type="NCBI Taxonomy" id="1037362"/>
    <lineage>
        <taxon>Bacteria</taxon>
        <taxon>Pseudomonadati</taxon>
        <taxon>Pseudomonadota</taxon>
        <taxon>Alphaproteobacteria</taxon>
        <taxon>Rhodobacterales</taxon>
        <taxon>Roseobacteraceae</taxon>
        <taxon>Pelagimonas</taxon>
    </lineage>
</organism>
<dbReference type="RefSeq" id="WP_099249033.1">
    <property type="nucleotide sequence ID" value="NZ_FXXP01000003.1"/>
</dbReference>
<dbReference type="PANTHER" id="PTHR40257">
    <property type="match status" value="1"/>
</dbReference>
<reference evidence="3" key="1">
    <citation type="submission" date="2017-05" db="EMBL/GenBank/DDBJ databases">
        <authorList>
            <person name="Rodrigo-Torres L."/>
            <person name="Arahal R. D."/>
            <person name="Lucena T."/>
        </authorList>
    </citation>
    <scope>NUCLEOTIDE SEQUENCE [LARGE SCALE GENOMIC DNA]</scope>
    <source>
        <strain evidence="3">CECT 8649</strain>
    </source>
</reference>
<keyword evidence="3" id="KW-1185">Reference proteome</keyword>
<dbReference type="PANTHER" id="PTHR40257:SF1">
    <property type="entry name" value="DUF1330 DOMAIN-CONTAINING PROTEIN"/>
    <property type="match status" value="1"/>
</dbReference>
<dbReference type="OrthoDB" id="8909581at2"/>
<dbReference type="Proteomes" id="UP000225972">
    <property type="component" value="Unassembled WGS sequence"/>
</dbReference>
<dbReference type="EMBL" id="FXXP01000003">
    <property type="protein sequence ID" value="SMX30195.1"/>
    <property type="molecule type" value="Genomic_DNA"/>
</dbReference>
<dbReference type="SUPFAM" id="SSF54909">
    <property type="entry name" value="Dimeric alpha+beta barrel"/>
    <property type="match status" value="1"/>
</dbReference>
<evidence type="ECO:0000313" key="2">
    <source>
        <dbReference type="EMBL" id="SMX30195.1"/>
    </source>
</evidence>
<protein>
    <recommendedName>
        <fullName evidence="1">DUF1330 domain-containing protein</fullName>
    </recommendedName>
</protein>
<dbReference type="InterPro" id="IPR011008">
    <property type="entry name" value="Dimeric_a/b-barrel"/>
</dbReference>